<evidence type="ECO:0000259" key="1">
    <source>
        <dbReference type="Pfam" id="PF09860"/>
    </source>
</evidence>
<dbReference type="Proteomes" id="UP000242864">
    <property type="component" value="Chromosome"/>
</dbReference>
<protein>
    <recommendedName>
        <fullName evidence="1">DUF2087 domain-containing protein</fullName>
    </recommendedName>
</protein>
<organism evidence="2 3">
    <name type="scientific">Staphylococcus lutrae</name>
    <dbReference type="NCBI Taxonomy" id="155085"/>
    <lineage>
        <taxon>Bacteria</taxon>
        <taxon>Bacillati</taxon>
        <taxon>Bacillota</taxon>
        <taxon>Bacilli</taxon>
        <taxon>Bacillales</taxon>
        <taxon>Staphylococcaceae</taxon>
        <taxon>Staphylococcus</taxon>
    </lineage>
</organism>
<dbReference type="KEGG" id="slz:B5P37_01280"/>
<feature type="domain" description="DUF2087" evidence="1">
    <location>
        <begin position="14"/>
        <end position="80"/>
    </location>
</feature>
<dbReference type="EMBL" id="CP020773">
    <property type="protein sequence ID" value="ARJ50083.1"/>
    <property type="molecule type" value="Genomic_DNA"/>
</dbReference>
<reference evidence="2 3" key="1">
    <citation type="submission" date="2017-04" db="EMBL/GenBank/DDBJ databases">
        <authorList>
            <person name="Veseli I.A."/>
            <person name="Tang C."/>
            <person name="Pombert J.-F."/>
        </authorList>
    </citation>
    <scope>NUCLEOTIDE SEQUENCE [LARGE SCALE GENOMIC DNA]</scope>
    <source>
        <strain evidence="2 3">ATCC 700373</strain>
    </source>
</reference>
<proteinExistence type="predicted"/>
<name>A0AAC9RQ61_9STAP</name>
<dbReference type="Pfam" id="PF09860">
    <property type="entry name" value="DUF2087"/>
    <property type="match status" value="1"/>
</dbReference>
<accession>A0AAC9RQ61</accession>
<dbReference type="AlphaFoldDB" id="A0AAC9RQ61"/>
<dbReference type="RefSeq" id="WP_085236363.1">
    <property type="nucleotide sequence ID" value="NZ_CP020773.1"/>
</dbReference>
<sequence>MSDVKKRFMKDHKIHTIPRKEKDKKALMEIIAAEFESEKNYSEKEINAVLQSFYDDYVLLRRYLVDYSLLTRDNEGKEYKVSRNDEGIKNDE</sequence>
<keyword evidence="3" id="KW-1185">Reference proteome</keyword>
<dbReference type="InterPro" id="IPR018656">
    <property type="entry name" value="DUF2087"/>
</dbReference>
<gene>
    <name evidence="2" type="ORF">B5P37_01280</name>
</gene>
<evidence type="ECO:0000313" key="3">
    <source>
        <dbReference type="Proteomes" id="UP000242864"/>
    </source>
</evidence>
<evidence type="ECO:0000313" key="2">
    <source>
        <dbReference type="EMBL" id="ARJ50083.1"/>
    </source>
</evidence>